<comment type="caution">
    <text evidence="1">The sequence shown here is derived from an EMBL/GenBank/DDBJ whole genome shotgun (WGS) entry which is preliminary data.</text>
</comment>
<reference evidence="2" key="1">
    <citation type="journal article" date="2019" name="Int. J. Syst. Evol. Microbiol.">
        <title>The Global Catalogue of Microorganisms (GCM) 10K type strain sequencing project: providing services to taxonomists for standard genome sequencing and annotation.</title>
        <authorList>
            <consortium name="The Broad Institute Genomics Platform"/>
            <consortium name="The Broad Institute Genome Sequencing Center for Infectious Disease"/>
            <person name="Wu L."/>
            <person name="Ma J."/>
        </authorList>
    </citation>
    <scope>NUCLEOTIDE SEQUENCE [LARGE SCALE GENOMIC DNA]</scope>
    <source>
        <strain evidence="2">JCM 16929</strain>
    </source>
</reference>
<keyword evidence="2" id="KW-1185">Reference proteome</keyword>
<name>A0ABP7A1C8_9ACTN</name>
<accession>A0ABP7A1C8</accession>
<evidence type="ECO:0000313" key="1">
    <source>
        <dbReference type="EMBL" id="GAA3621715.1"/>
    </source>
</evidence>
<dbReference type="Pfam" id="PF21853">
    <property type="entry name" value="DUF6912"/>
    <property type="match status" value="1"/>
</dbReference>
<dbReference type="EMBL" id="BAABAB010000016">
    <property type="protein sequence ID" value="GAA3621715.1"/>
    <property type="molecule type" value="Genomic_DNA"/>
</dbReference>
<dbReference type="InterPro" id="IPR054206">
    <property type="entry name" value="DUF6912"/>
</dbReference>
<sequence length="159" mass="16829">MTMAYVAVDRQRARALRDDGRIEGPIAAHAVTPGLLRAHDLGAGDEDAEYTALAYAGVTALLTGSDPLRLVLAAELAAPPGGEDGFGRVELDGLGWTQVTALFADESGSADRVARARTLATGRDFDQVVDDVRIEALLDDSDLLWFAPTELDRLPEPAG</sequence>
<evidence type="ECO:0000313" key="2">
    <source>
        <dbReference type="Proteomes" id="UP001501490"/>
    </source>
</evidence>
<organism evidence="1 2">
    <name type="scientific">Microlunatus ginsengisoli</name>
    <dbReference type="NCBI Taxonomy" id="363863"/>
    <lineage>
        <taxon>Bacteria</taxon>
        <taxon>Bacillati</taxon>
        <taxon>Actinomycetota</taxon>
        <taxon>Actinomycetes</taxon>
        <taxon>Propionibacteriales</taxon>
        <taxon>Propionibacteriaceae</taxon>
        <taxon>Microlunatus</taxon>
    </lineage>
</organism>
<gene>
    <name evidence="1" type="ORF">GCM10022236_25130</name>
</gene>
<dbReference type="Proteomes" id="UP001501490">
    <property type="component" value="Unassembled WGS sequence"/>
</dbReference>
<protein>
    <submittedName>
        <fullName evidence="1">Uncharacterized protein</fullName>
    </submittedName>
</protein>
<dbReference type="RefSeq" id="WP_344804954.1">
    <property type="nucleotide sequence ID" value="NZ_BAABAB010000016.1"/>
</dbReference>
<proteinExistence type="predicted"/>